<comment type="pathway">
    <text evidence="1 7">Cofactor biosynthesis; NAD(+) biosynthesis; NAD(+) from deamido-NAD(+) (L-Gln route): step 1/1.</text>
</comment>
<evidence type="ECO:0000256" key="3">
    <source>
        <dbReference type="ARBA" id="ARBA00022598"/>
    </source>
</evidence>
<evidence type="ECO:0000256" key="2">
    <source>
        <dbReference type="ARBA" id="ARBA00007145"/>
    </source>
</evidence>
<dbReference type="InterPro" id="IPR003694">
    <property type="entry name" value="NAD_synthase"/>
</dbReference>
<evidence type="ECO:0000256" key="1">
    <source>
        <dbReference type="ARBA" id="ARBA00005188"/>
    </source>
</evidence>
<evidence type="ECO:0000256" key="7">
    <source>
        <dbReference type="PIRNR" id="PIRNR006630"/>
    </source>
</evidence>
<dbReference type="PIRSF" id="PIRSF006630">
    <property type="entry name" value="NADS_GAT"/>
    <property type="match status" value="1"/>
</dbReference>
<evidence type="ECO:0000256" key="5">
    <source>
        <dbReference type="ARBA" id="ARBA00022840"/>
    </source>
</evidence>
<keyword evidence="3 7" id="KW-0436">Ligase</keyword>
<feature type="domain" description="CN hydrolase" evidence="8">
    <location>
        <begin position="5"/>
        <end position="241"/>
    </location>
</feature>
<accession>A0ABR3QTY5</accession>
<dbReference type="SUPFAM" id="SSF52402">
    <property type="entry name" value="Adenine nucleotide alpha hydrolases-like"/>
    <property type="match status" value="1"/>
</dbReference>
<name>A0ABR3QTY5_9PLEO</name>
<sequence>MSNHLIVASCSLNQWALDWEGNLARTKASIQEAKARGASLRIGSELEVSDEQLLVYYTQASDRVIAVDGQIVLIRPKLWLANGGNYNETRYFDAWSMMSKFCTPTYLEDCLLPPQVAAVLGYRIVPIGDAIISTRDTAMYSEDLLTPSPHHDVLVRNSVDIFTVSSAFQQSVGKTSHLIQQMQQTLKKSGGVIVYSNQKGCDGDRFYYGGKAAVIVNGTITAQGPQFTLNDVEVVTARISLSQVRCYRNDVVRPHATCSKGPAYRRIKVNFSLTKPKNELNGNIVMGAIHEGNEQVIADVQRIVRYPESGEAWLPSTPEELCNYVLHTLYMGVTAHSSVETRSRAQKLADSIGAYHFDMDIDELFTAQRNLLGRFANYEPKFSIYGGSKAENLALHNIQARGRMRQGSGGLLVLGSVNLEECLRGNVTKHDCSSADLSVTGGTSKLDIRCFIRWAQSAFSLPILGEFLDAPPTGELEPRRSYRVESDEKDMGMTYEEIFTMAKLRKEAHMDPVAMFERLLVDWRENKNPQEIAVLVKRFHHFYAINRHKMTTMAPAYHAADYSAEDPRPFLYPEFHNSWTCRRIDSILADIEGKGEDRKDSVLQPQ</sequence>
<dbReference type="SUPFAM" id="SSF56317">
    <property type="entry name" value="Carbon-nitrogen hydrolase"/>
    <property type="match status" value="1"/>
</dbReference>
<evidence type="ECO:0000259" key="8">
    <source>
        <dbReference type="PROSITE" id="PS50263"/>
    </source>
</evidence>
<dbReference type="InterPro" id="IPR003010">
    <property type="entry name" value="C-N_Hydrolase"/>
</dbReference>
<evidence type="ECO:0000256" key="6">
    <source>
        <dbReference type="ARBA" id="ARBA00023027"/>
    </source>
</evidence>
<dbReference type="EMBL" id="JAKIXB020000032">
    <property type="protein sequence ID" value="KAL1595473.1"/>
    <property type="molecule type" value="Genomic_DNA"/>
</dbReference>
<dbReference type="InterPro" id="IPR036526">
    <property type="entry name" value="C-N_Hydrolase_sf"/>
</dbReference>
<dbReference type="PANTHER" id="PTHR23090">
    <property type="entry name" value="NH 3 /GLUTAMINE-DEPENDENT NAD + SYNTHETASE"/>
    <property type="match status" value="1"/>
</dbReference>
<dbReference type="InterPro" id="IPR022310">
    <property type="entry name" value="NAD/GMP_synthase"/>
</dbReference>
<keyword evidence="10" id="KW-1185">Reference proteome</keyword>
<keyword evidence="4 7" id="KW-0547">Nucleotide-binding</keyword>
<dbReference type="Gene3D" id="3.40.50.620">
    <property type="entry name" value="HUPs"/>
    <property type="match status" value="1"/>
</dbReference>
<dbReference type="CDD" id="cd00553">
    <property type="entry name" value="NAD_synthase"/>
    <property type="match status" value="1"/>
</dbReference>
<dbReference type="Gene3D" id="3.60.110.10">
    <property type="entry name" value="Carbon-nitrogen hydrolase"/>
    <property type="match status" value="2"/>
</dbReference>
<dbReference type="InterPro" id="IPR014729">
    <property type="entry name" value="Rossmann-like_a/b/a_fold"/>
</dbReference>
<evidence type="ECO:0000256" key="4">
    <source>
        <dbReference type="ARBA" id="ARBA00022741"/>
    </source>
</evidence>
<proteinExistence type="inferred from homology"/>
<dbReference type="Proteomes" id="UP001521222">
    <property type="component" value="Unassembled WGS sequence"/>
</dbReference>
<protein>
    <recommendedName>
        <fullName evidence="7">Glutamine-dependent NAD(+) synthetase</fullName>
        <ecNumber evidence="7">6.3.5.1</ecNumber>
    </recommendedName>
    <alternativeName>
        <fullName evidence="7">NAD(+) synthase [glutamine-hydrolyzing]</fullName>
    </alternativeName>
</protein>
<dbReference type="EC" id="6.3.5.1" evidence="7"/>
<gene>
    <name evidence="9" type="primary">QNS1_1</name>
    <name evidence="9" type="ORF">SLS59_008407</name>
</gene>
<comment type="caution">
    <text evidence="9">The sequence shown here is derived from an EMBL/GenBank/DDBJ whole genome shotgun (WGS) entry which is preliminary data.</text>
</comment>
<keyword evidence="6 7" id="KW-0520">NAD</keyword>
<dbReference type="InterPro" id="IPR014445">
    <property type="entry name" value="Gln-dep_NAD_synthase"/>
</dbReference>
<organism evidence="9 10">
    <name type="scientific">Nothophoma quercina</name>
    <dbReference type="NCBI Taxonomy" id="749835"/>
    <lineage>
        <taxon>Eukaryota</taxon>
        <taxon>Fungi</taxon>
        <taxon>Dikarya</taxon>
        <taxon>Ascomycota</taxon>
        <taxon>Pezizomycotina</taxon>
        <taxon>Dothideomycetes</taxon>
        <taxon>Pleosporomycetidae</taxon>
        <taxon>Pleosporales</taxon>
        <taxon>Pleosporineae</taxon>
        <taxon>Didymellaceae</taxon>
        <taxon>Nothophoma</taxon>
    </lineage>
</organism>
<comment type="catalytic activity">
    <reaction evidence="7">
        <text>deamido-NAD(+) + L-glutamine + ATP + H2O = L-glutamate + AMP + diphosphate + NAD(+) + H(+)</text>
        <dbReference type="Rhea" id="RHEA:24384"/>
        <dbReference type="ChEBI" id="CHEBI:15377"/>
        <dbReference type="ChEBI" id="CHEBI:15378"/>
        <dbReference type="ChEBI" id="CHEBI:29985"/>
        <dbReference type="ChEBI" id="CHEBI:30616"/>
        <dbReference type="ChEBI" id="CHEBI:33019"/>
        <dbReference type="ChEBI" id="CHEBI:57540"/>
        <dbReference type="ChEBI" id="CHEBI:58359"/>
        <dbReference type="ChEBI" id="CHEBI:58437"/>
        <dbReference type="ChEBI" id="CHEBI:456215"/>
        <dbReference type="EC" id="6.3.5.1"/>
    </reaction>
</comment>
<dbReference type="PROSITE" id="PS50263">
    <property type="entry name" value="CN_HYDROLASE"/>
    <property type="match status" value="1"/>
</dbReference>
<reference evidence="9 10" key="1">
    <citation type="submission" date="2024-02" db="EMBL/GenBank/DDBJ databases">
        <title>De novo assembly and annotation of 12 fungi associated with fruit tree decline syndrome in Ontario, Canada.</title>
        <authorList>
            <person name="Sulman M."/>
            <person name="Ellouze W."/>
            <person name="Ilyukhin E."/>
        </authorList>
    </citation>
    <scope>NUCLEOTIDE SEQUENCE [LARGE SCALE GENOMIC DNA]</scope>
    <source>
        <strain evidence="9 10">M97-236</strain>
    </source>
</reference>
<comment type="similarity">
    <text evidence="2 7">In the C-terminal section; belongs to the NAD synthetase family.</text>
</comment>
<dbReference type="Pfam" id="PF00795">
    <property type="entry name" value="CN_hydrolase"/>
    <property type="match status" value="1"/>
</dbReference>
<dbReference type="Pfam" id="PF02540">
    <property type="entry name" value="NAD_synthase"/>
    <property type="match status" value="1"/>
</dbReference>
<evidence type="ECO:0000313" key="9">
    <source>
        <dbReference type="EMBL" id="KAL1595473.1"/>
    </source>
</evidence>
<keyword evidence="5 7" id="KW-0067">ATP-binding</keyword>
<evidence type="ECO:0000313" key="10">
    <source>
        <dbReference type="Proteomes" id="UP001521222"/>
    </source>
</evidence>
<dbReference type="PANTHER" id="PTHR23090:SF9">
    <property type="entry name" value="GLUTAMINE-DEPENDENT NAD(+) SYNTHETASE"/>
    <property type="match status" value="1"/>
</dbReference>